<protein>
    <submittedName>
        <fullName evidence="1">Uncharacterized protein</fullName>
    </submittedName>
</protein>
<feature type="non-terminal residue" evidence="1">
    <location>
        <position position="44"/>
    </location>
</feature>
<name>X1LE96_9ZZZZ</name>
<dbReference type="AlphaFoldDB" id="X1LE96"/>
<sequence>MSREMELRRVMNEAVKPEFLLSIACALMLIGSFAPWETFGGQST</sequence>
<evidence type="ECO:0000313" key="1">
    <source>
        <dbReference type="EMBL" id="GAI17428.1"/>
    </source>
</evidence>
<dbReference type="EMBL" id="BARV01004347">
    <property type="protein sequence ID" value="GAI17428.1"/>
    <property type="molecule type" value="Genomic_DNA"/>
</dbReference>
<gene>
    <name evidence="1" type="ORF">S06H3_09725</name>
</gene>
<proteinExistence type="predicted"/>
<accession>X1LE96</accession>
<comment type="caution">
    <text evidence="1">The sequence shown here is derived from an EMBL/GenBank/DDBJ whole genome shotgun (WGS) entry which is preliminary data.</text>
</comment>
<organism evidence="1">
    <name type="scientific">marine sediment metagenome</name>
    <dbReference type="NCBI Taxonomy" id="412755"/>
    <lineage>
        <taxon>unclassified sequences</taxon>
        <taxon>metagenomes</taxon>
        <taxon>ecological metagenomes</taxon>
    </lineage>
</organism>
<reference evidence="1" key="1">
    <citation type="journal article" date="2014" name="Front. Microbiol.">
        <title>High frequency of phylogenetically diverse reductive dehalogenase-homologous genes in deep subseafloor sedimentary metagenomes.</title>
        <authorList>
            <person name="Kawai M."/>
            <person name="Futagami T."/>
            <person name="Toyoda A."/>
            <person name="Takaki Y."/>
            <person name="Nishi S."/>
            <person name="Hori S."/>
            <person name="Arai W."/>
            <person name="Tsubouchi T."/>
            <person name="Morono Y."/>
            <person name="Uchiyama I."/>
            <person name="Ito T."/>
            <person name="Fujiyama A."/>
            <person name="Inagaki F."/>
            <person name="Takami H."/>
        </authorList>
    </citation>
    <scope>NUCLEOTIDE SEQUENCE</scope>
    <source>
        <strain evidence="1">Expedition CK06-06</strain>
    </source>
</reference>